<keyword evidence="2" id="KW-0677">Repeat</keyword>
<dbReference type="NCBIfam" id="NF033510">
    <property type="entry name" value="Ca_tandemer"/>
    <property type="match status" value="2"/>
</dbReference>
<dbReference type="PANTHER" id="PTHR34677">
    <property type="match status" value="1"/>
</dbReference>
<dbReference type="Pfam" id="PF18200">
    <property type="entry name" value="Big_11"/>
    <property type="match status" value="1"/>
</dbReference>
<dbReference type="InterPro" id="IPR040853">
    <property type="entry name" value="RapA2_cadherin-like"/>
</dbReference>
<feature type="compositionally biased region" description="Polar residues" evidence="4">
    <location>
        <begin position="141"/>
        <end position="162"/>
    </location>
</feature>
<accession>A0ABS5V968</accession>
<dbReference type="InterPro" id="IPR038081">
    <property type="entry name" value="CalX-like_sf"/>
</dbReference>
<organism evidence="6 7">
    <name type="scientific">Shewanella jiangmenensis</name>
    <dbReference type="NCBI Taxonomy" id="2837387"/>
    <lineage>
        <taxon>Bacteria</taxon>
        <taxon>Pseudomonadati</taxon>
        <taxon>Pseudomonadota</taxon>
        <taxon>Gammaproteobacteria</taxon>
        <taxon>Alteromonadales</taxon>
        <taxon>Shewanellaceae</taxon>
        <taxon>Shewanella</taxon>
    </lineage>
</organism>
<dbReference type="Gene3D" id="2.60.40.10">
    <property type="entry name" value="Immunoglobulins"/>
    <property type="match status" value="3"/>
</dbReference>
<dbReference type="RefSeq" id="WP_214508742.1">
    <property type="nucleotide sequence ID" value="NZ_JAHEPS010000015.1"/>
</dbReference>
<evidence type="ECO:0000256" key="4">
    <source>
        <dbReference type="SAM" id="MobiDB-lite"/>
    </source>
</evidence>
<dbReference type="SMART" id="SM00237">
    <property type="entry name" value="Calx_beta"/>
    <property type="match status" value="1"/>
</dbReference>
<dbReference type="InterPro" id="IPR046779">
    <property type="entry name" value="LapA_adhesin_dom"/>
</dbReference>
<dbReference type="Proteomes" id="UP001195903">
    <property type="component" value="Unassembled WGS sequence"/>
</dbReference>
<dbReference type="Gene3D" id="2.60.40.1200">
    <property type="match status" value="3"/>
</dbReference>
<dbReference type="PROSITE" id="PS00018">
    <property type="entry name" value="EF_HAND_1"/>
    <property type="match status" value="1"/>
</dbReference>
<dbReference type="InterPro" id="IPR047777">
    <property type="entry name" value="LapA-like_RM"/>
</dbReference>
<dbReference type="Pfam" id="PF03160">
    <property type="entry name" value="Calx-beta"/>
    <property type="match status" value="5"/>
</dbReference>
<dbReference type="Gene3D" id="2.60.40.2030">
    <property type="match status" value="5"/>
</dbReference>
<feature type="non-terminal residue" evidence="6">
    <location>
        <position position="1468"/>
    </location>
</feature>
<protein>
    <submittedName>
        <fullName evidence="6">Retention module-containing protein</fullName>
    </submittedName>
</protein>
<evidence type="ECO:0000313" key="7">
    <source>
        <dbReference type="Proteomes" id="UP001195903"/>
    </source>
</evidence>
<dbReference type="InterPro" id="IPR013783">
    <property type="entry name" value="Ig-like_fold"/>
</dbReference>
<dbReference type="SUPFAM" id="SSF141072">
    <property type="entry name" value="CalX-like"/>
    <property type="match status" value="6"/>
</dbReference>
<evidence type="ECO:0000256" key="3">
    <source>
        <dbReference type="ARBA" id="ARBA00022837"/>
    </source>
</evidence>
<dbReference type="Pfam" id="PF17803">
    <property type="entry name" value="Cadherin_4"/>
    <property type="match status" value="1"/>
</dbReference>
<feature type="domain" description="Calx-beta" evidence="5">
    <location>
        <begin position="746"/>
        <end position="844"/>
    </location>
</feature>
<dbReference type="NCBIfam" id="NF033682">
    <property type="entry name" value="retention_LapA"/>
    <property type="match status" value="1"/>
</dbReference>
<evidence type="ECO:0000256" key="1">
    <source>
        <dbReference type="ARBA" id="ARBA00022729"/>
    </source>
</evidence>
<feature type="region of interest" description="Disordered" evidence="4">
    <location>
        <begin position="641"/>
        <end position="663"/>
    </location>
</feature>
<dbReference type="Pfam" id="PF20579">
    <property type="entry name" value="LapA"/>
    <property type="match status" value="1"/>
</dbReference>
<dbReference type="Pfam" id="PF19077">
    <property type="entry name" value="Big_13"/>
    <property type="match status" value="2"/>
</dbReference>
<dbReference type="InterPro" id="IPR041339">
    <property type="entry name" value="Ig-like_bac"/>
</dbReference>
<reference evidence="6 7" key="1">
    <citation type="submission" date="2021-05" db="EMBL/GenBank/DDBJ databases">
        <title>Shewanella sp. JM162201.</title>
        <authorList>
            <person name="Xu S."/>
            <person name="Li A."/>
        </authorList>
    </citation>
    <scope>NUCLEOTIDE SEQUENCE [LARGE SCALE GENOMIC DNA]</scope>
    <source>
        <strain evidence="6 7">JM162201</strain>
    </source>
</reference>
<comment type="caution">
    <text evidence="6">The sequence shown here is derived from an EMBL/GenBank/DDBJ whole genome shotgun (WGS) entry which is preliminary data.</text>
</comment>
<dbReference type="PANTHER" id="PTHR34677:SF3">
    <property type="entry name" value="BACTERIAL IG-LIKE DOMAIN-CONTAINING PROTEIN"/>
    <property type="match status" value="1"/>
</dbReference>
<name>A0ABS5V968_9GAMM</name>
<keyword evidence="7" id="KW-1185">Reference proteome</keyword>
<dbReference type="InterPro" id="IPR044016">
    <property type="entry name" value="Big_13"/>
</dbReference>
<dbReference type="InterPro" id="IPR003644">
    <property type="entry name" value="Calx_beta"/>
</dbReference>
<keyword evidence="1" id="KW-0732">Signal</keyword>
<keyword evidence="3" id="KW-0106">Calcium</keyword>
<dbReference type="InterPro" id="IPR018247">
    <property type="entry name" value="EF_Hand_1_Ca_BS"/>
</dbReference>
<proteinExistence type="predicted"/>
<evidence type="ECO:0000313" key="6">
    <source>
        <dbReference type="EMBL" id="MBT1446543.1"/>
    </source>
</evidence>
<dbReference type="EMBL" id="JAHEPS010000015">
    <property type="protein sequence ID" value="MBT1446543.1"/>
    <property type="molecule type" value="Genomic_DNA"/>
</dbReference>
<sequence length="1468" mass="147810">MGSFITPKNGMLKFVDGQISMDTEGNSKPVLAGDTIPEGAVLLVADNTRFELVLDDGTTLDEADAKPEADPQQAAQPVDPNAINDIDPNAINEIEALQAQIAAGGDPTADLPETAAGVATAGSEGNSGYVSLARAGSETLASSGYDTTGTPLATDSGLQEPQQPGDYPTQALNDSVTVEEGSVASGNVLANDTDIDSSLSVFSFEVNGGTFTAGTAVTLEGGVLVINADGSYTFTPNDNWNGTVPTVTYTTNTGATATLTINVTPVDDPTITADDSVTVSEGTVASGNVLDNDSDIDSDLSVASFTVNGTTAVAGTSITLEGGVLLINADGSYTFTPNDNWNGTVPTVTYTTNTGATATLTINVTPVDDPTITADDSVTVSEGTVASGNVLDNDTDIDSELSVASFTVNGTTAVAGTSVTLEGGVLVINADGSYTFTPNDNWNGTVPTVTYTTNTGATATLTINVTPVGGEGPNVVINTDADNDGFINNQELGDSTTVNVTIDITPTGAIAGDTLTVNGTQIVLTQTDIDNGFVNLDLPSPGEGQTITVVATVTDQAGNVSPEGSDSAVLDTIPPVITVDAPDNTNDTTPTITGTTDAEPGSTVTIVVTDVNGGTQTLTTTVNQDGTYAVDVVTPLPEGGYTADASVTDPAGNTGTDTDDGSVDVTAPVITVEAPDNTTDDTPTITGTTDAAPGSTITIVITDSNGGTQTLTTTVNEDGSYAVDVASPLPEGGYTADASVTDTAGNTGTDSDNGDVVYPEVSISANQTDVSEGDTASFTVSLSQAATEDITVNFTYSGTAVDGTDFTGVVSVVIPAGQTSVIVNINTIDDVYAEGSEDFTITIGNVSGGNATVGGNNSATTNIVDEAVPGEEDTVSVTLTGPGSVTEGETTGSYTVTLSDPAPVGSIVTLSYSYTSASGEDIIETVQAVIGADGKTATFTITTVDDVYAEGDEAFTVSVSGIQTPGGSNVFEQLDLTGASVTTTIKDAASPTDPEVPGEEDTVTVTLTGPGSVTEGETTGSYTVTLSEPAPAGSIVTLSYSYTTASGEDIIETVQAVIGADGKTATFTITTVDDVYAEGDEAFTVSVSGIQTPGGSNVFEQLDLTGASVTTTIKDAASPTDPEVPGEEDTVTVTLTGPGSVTEGEVTGSYTVTLSEPAPVGSIVTLSYSYTTASGEDIIETVQAVIGADGKTATFTITTVDDVYAEGDEAFTVSVSGITVGGNNVFEQLDLTGASVTTTIKDAASPTDPEVPSEEDTVTVTLTGPGSVTEGEVTGSYTVTLSEPAPVGSIVTLSYSYTTASGEDIIETVQAVIGADGKTATFTITTVDDVYAEGDEAFTVSVSGITVGGNNVFEQLDLTGASVTTTIKDAASPVDPEVPGEEDTVTVTLTGPGSVTEGETTGSYTVTLSEPAPVGSIVTLSYSYTTASGEDIIETVQAVIGADGKTATFTITTVDDVYAEGDEAFTVS</sequence>
<evidence type="ECO:0000259" key="5">
    <source>
        <dbReference type="SMART" id="SM00237"/>
    </source>
</evidence>
<feature type="region of interest" description="Disordered" evidence="4">
    <location>
        <begin position="141"/>
        <end position="169"/>
    </location>
</feature>
<gene>
    <name evidence="6" type="ORF">KJI95_18775</name>
</gene>
<evidence type="ECO:0000256" key="2">
    <source>
        <dbReference type="ARBA" id="ARBA00022737"/>
    </source>
</evidence>